<sequence>MNITSKIVALSSAVAFALQIALALLMLRYFSPEEVGMFSVISQIGFFWTTLALAQTQLRLLANHGASVFDDARQAWVSSLQRFVWLSPVAALAVWWSGISFFNALLWAFLLSLCQLTWMLAQSMRLRMVGVWAQSGVRVLPPLMALLVAVAAVFMQWSGPALLAAALLGYAVGAAWLLPALPAFWQGNFKNVHSNSCQTALLPAFQNPTNSVDVSISGDIRSDTLRFAHAFADALLATAIVVVWQRMYGAQETGWMTAPLRVMGFVPALVNIAWIQVHLAQPTNKLFNPLWLGIGAISIVAILGGSCVIFLEFGLLGERWQGVFPYLLPLAMWQGSACLLAAYSHLPFIFNKSISYSYTCISFVFLQFLCLLIPMIFSSGKNPNIHIYLLSIISSIGLIYISIIFNKYTSK</sequence>
<feature type="transmembrane region" description="Helical" evidence="1">
    <location>
        <begin position="258"/>
        <end position="277"/>
    </location>
</feature>
<evidence type="ECO:0000256" key="1">
    <source>
        <dbReference type="SAM" id="Phobius"/>
    </source>
</evidence>
<keyword evidence="1" id="KW-0812">Transmembrane</keyword>
<reference evidence="2" key="1">
    <citation type="submission" date="2020-05" db="EMBL/GenBank/DDBJ databases">
        <authorList>
            <person name="Chiriac C."/>
            <person name="Salcher M."/>
            <person name="Ghai R."/>
            <person name="Kavagutti S V."/>
        </authorList>
    </citation>
    <scope>NUCLEOTIDE SEQUENCE</scope>
</reference>
<feature type="transmembrane region" description="Helical" evidence="1">
    <location>
        <begin position="101"/>
        <end position="118"/>
    </location>
</feature>
<organism evidence="2">
    <name type="scientific">freshwater metagenome</name>
    <dbReference type="NCBI Taxonomy" id="449393"/>
    <lineage>
        <taxon>unclassified sequences</taxon>
        <taxon>metagenomes</taxon>
        <taxon>ecological metagenomes</taxon>
    </lineage>
</organism>
<feature type="transmembrane region" description="Helical" evidence="1">
    <location>
        <begin position="227"/>
        <end position="246"/>
    </location>
</feature>
<proteinExistence type="predicted"/>
<dbReference type="EMBL" id="CAFBMS010000075">
    <property type="protein sequence ID" value="CAB4924312.1"/>
    <property type="molecule type" value="Genomic_DNA"/>
</dbReference>
<feature type="transmembrane region" description="Helical" evidence="1">
    <location>
        <begin position="289"/>
        <end position="311"/>
    </location>
</feature>
<feature type="transmembrane region" description="Helical" evidence="1">
    <location>
        <begin position="355"/>
        <end position="379"/>
    </location>
</feature>
<keyword evidence="1" id="KW-0472">Membrane</keyword>
<dbReference type="AlphaFoldDB" id="A0A6J7I0R1"/>
<feature type="transmembrane region" description="Helical" evidence="1">
    <location>
        <begin position="163"/>
        <end position="185"/>
    </location>
</feature>
<protein>
    <submittedName>
        <fullName evidence="2">Unannotated protein</fullName>
    </submittedName>
</protein>
<evidence type="ECO:0000313" key="2">
    <source>
        <dbReference type="EMBL" id="CAB4924312.1"/>
    </source>
</evidence>
<feature type="transmembrane region" description="Helical" evidence="1">
    <location>
        <begin position="7"/>
        <end position="29"/>
    </location>
</feature>
<feature type="transmembrane region" description="Helical" evidence="1">
    <location>
        <begin position="139"/>
        <end position="157"/>
    </location>
</feature>
<name>A0A6J7I0R1_9ZZZZ</name>
<gene>
    <name evidence="2" type="ORF">UFOPK3614_01036</name>
</gene>
<accession>A0A6J7I0R1</accession>
<feature type="transmembrane region" description="Helical" evidence="1">
    <location>
        <begin position="385"/>
        <end position="405"/>
    </location>
</feature>
<feature type="transmembrane region" description="Helical" evidence="1">
    <location>
        <begin position="323"/>
        <end position="343"/>
    </location>
</feature>
<keyword evidence="1" id="KW-1133">Transmembrane helix</keyword>